<accession>A0A4D9CT08</accession>
<feature type="compositionally biased region" description="Basic and acidic residues" evidence="1">
    <location>
        <begin position="152"/>
        <end position="167"/>
    </location>
</feature>
<gene>
    <name evidence="3" type="ORF">NSK_008777</name>
</gene>
<reference evidence="3 4" key="1">
    <citation type="submission" date="2019-01" db="EMBL/GenBank/DDBJ databases">
        <title>Nuclear Genome Assembly of the Microalgal Biofuel strain Nannochloropsis salina CCMP1776.</title>
        <authorList>
            <person name="Hovde B."/>
        </authorList>
    </citation>
    <scope>NUCLEOTIDE SEQUENCE [LARGE SCALE GENOMIC DNA]</scope>
    <source>
        <strain evidence="3 4">CCMP1776</strain>
    </source>
</reference>
<feature type="region of interest" description="Disordered" evidence="1">
    <location>
        <begin position="146"/>
        <end position="214"/>
    </location>
</feature>
<name>A0A4D9CT08_9STRA</name>
<keyword evidence="4" id="KW-1185">Reference proteome</keyword>
<evidence type="ECO:0000313" key="3">
    <source>
        <dbReference type="EMBL" id="TFJ79879.1"/>
    </source>
</evidence>
<feature type="region of interest" description="Disordered" evidence="1">
    <location>
        <begin position="56"/>
        <end position="134"/>
    </location>
</feature>
<evidence type="ECO:0000313" key="4">
    <source>
        <dbReference type="Proteomes" id="UP000355283"/>
    </source>
</evidence>
<keyword evidence="2" id="KW-1133">Transmembrane helix</keyword>
<evidence type="ECO:0000256" key="1">
    <source>
        <dbReference type="SAM" id="MobiDB-lite"/>
    </source>
</evidence>
<dbReference type="EMBL" id="SDOX01000191">
    <property type="protein sequence ID" value="TFJ79879.1"/>
    <property type="molecule type" value="Genomic_DNA"/>
</dbReference>
<dbReference type="Proteomes" id="UP000355283">
    <property type="component" value="Unassembled WGS sequence"/>
</dbReference>
<comment type="caution">
    <text evidence="3">The sequence shown here is derived from an EMBL/GenBank/DDBJ whole genome shotgun (WGS) entry which is preliminary data.</text>
</comment>
<protein>
    <submittedName>
        <fullName evidence="3">Uncharacterized protein</fullName>
    </submittedName>
</protein>
<feature type="transmembrane region" description="Helical" evidence="2">
    <location>
        <begin position="6"/>
        <end position="30"/>
    </location>
</feature>
<proteinExistence type="predicted"/>
<organism evidence="3 4">
    <name type="scientific">Nannochloropsis salina CCMP1776</name>
    <dbReference type="NCBI Taxonomy" id="1027361"/>
    <lineage>
        <taxon>Eukaryota</taxon>
        <taxon>Sar</taxon>
        <taxon>Stramenopiles</taxon>
        <taxon>Ochrophyta</taxon>
        <taxon>Eustigmatophyceae</taxon>
        <taxon>Eustigmatales</taxon>
        <taxon>Monodopsidaceae</taxon>
        <taxon>Microchloropsis</taxon>
        <taxon>Microchloropsis salina</taxon>
    </lineage>
</organism>
<feature type="compositionally biased region" description="Basic and acidic residues" evidence="1">
    <location>
        <begin position="97"/>
        <end position="107"/>
    </location>
</feature>
<keyword evidence="2" id="KW-0472">Membrane</keyword>
<evidence type="ECO:0000256" key="2">
    <source>
        <dbReference type="SAM" id="Phobius"/>
    </source>
</evidence>
<keyword evidence="2" id="KW-0812">Transmembrane</keyword>
<sequence length="214" mass="22936">MPQVSVSTVLAVCGAAIVLVGILSIACVIARMTLLWRNQRYMAFAEFNRQVRVTGGLEGGGEKEGESVGEGGRRESGGECRDLEEGGGRLGEIGKGMPEEKRVRGPRDMAWGGREGGREERRGRGRARGIRAKGAAMKAKDSLVLLEGGSEQGREGRREGTRIRRGEGEEEEVMVVHLDSLSRGRGTGREGGEEGGEEGLRSMNLEMGLPTIGQ</sequence>
<dbReference type="AlphaFoldDB" id="A0A4D9CT08"/>
<feature type="compositionally biased region" description="Basic and acidic residues" evidence="1">
    <location>
        <begin position="60"/>
        <end position="87"/>
    </location>
</feature>